<dbReference type="AlphaFoldDB" id="A0A1A8Z0T1"/>
<gene>
    <name evidence="1" type="ORF">POVWA1_035750</name>
    <name evidence="2" type="ORF">POVWA2_035010</name>
</gene>
<organism evidence="1 4">
    <name type="scientific">Plasmodium ovale wallikeri</name>
    <dbReference type="NCBI Taxonomy" id="864142"/>
    <lineage>
        <taxon>Eukaryota</taxon>
        <taxon>Sar</taxon>
        <taxon>Alveolata</taxon>
        <taxon>Apicomplexa</taxon>
        <taxon>Aconoidasida</taxon>
        <taxon>Haemosporida</taxon>
        <taxon>Plasmodiidae</taxon>
        <taxon>Plasmodium</taxon>
        <taxon>Plasmodium (Plasmodium)</taxon>
    </lineage>
</organism>
<evidence type="ECO:0000313" key="3">
    <source>
        <dbReference type="Proteomes" id="UP000078550"/>
    </source>
</evidence>
<dbReference type="EMBL" id="FLRD01000104">
    <property type="protein sequence ID" value="SBT37395.1"/>
    <property type="molecule type" value="Genomic_DNA"/>
</dbReference>
<reference evidence="1" key="1">
    <citation type="submission" date="2016-05" db="EMBL/GenBank/DDBJ databases">
        <authorList>
            <person name="Lavstsen T."/>
            <person name="Jespersen J.S."/>
        </authorList>
    </citation>
    <scope>NUCLEOTIDE SEQUENCE [LARGE SCALE GENOMIC DNA]</scope>
</reference>
<evidence type="ECO:0000313" key="4">
    <source>
        <dbReference type="Proteomes" id="UP000078555"/>
    </source>
</evidence>
<dbReference type="Pfam" id="PF02466">
    <property type="entry name" value="Tim17"/>
    <property type="match status" value="1"/>
</dbReference>
<evidence type="ECO:0000313" key="1">
    <source>
        <dbReference type="EMBL" id="SBT37395.1"/>
    </source>
</evidence>
<keyword evidence="4" id="KW-1185">Reference proteome</keyword>
<dbReference type="Proteomes" id="UP000078555">
    <property type="component" value="Unassembled WGS sequence"/>
</dbReference>
<accession>A0A1A8Z0T1</accession>
<protein>
    <submittedName>
        <fullName evidence="1">Mitochondrial import inner membrane translocase subunit TIM23, putative (TIM23)</fullName>
    </submittedName>
</protein>
<dbReference type="EMBL" id="FLRE01000134">
    <property type="protein sequence ID" value="SBT38094.1"/>
    <property type="molecule type" value="Genomic_DNA"/>
</dbReference>
<dbReference type="Proteomes" id="UP000078550">
    <property type="component" value="Unassembled WGS sequence"/>
</dbReference>
<reference evidence="3 4" key="2">
    <citation type="submission" date="2016-05" db="EMBL/GenBank/DDBJ databases">
        <authorList>
            <person name="Naeem Raeece"/>
        </authorList>
    </citation>
    <scope>NUCLEOTIDE SEQUENCE [LARGE SCALE GENOMIC DNA]</scope>
</reference>
<name>A0A1A8Z0T1_PLAOA</name>
<sequence length="214" mass="24005">MGDYLKTGSVNYDLEILKKKPEKKLSLDKQNLYLQGYGRQWGEKLVYSVGLAYGSGYCTNGNCCFPLCLHRRTRRERKSRTRKESPHVITATRRRFLEIIARRLLLGGSCGLINGIMKGGKTKKLFLNSVLNSTSVIGPSVANQMASLTMIFYALNNMVKLFTKNDEVYNSSISGFLAGCIYKSSSNYKIIGSYSILSSAVFSFIDYGFKKGYI</sequence>
<proteinExistence type="predicted"/>
<evidence type="ECO:0000313" key="2">
    <source>
        <dbReference type="EMBL" id="SBT38094.1"/>
    </source>
</evidence>